<dbReference type="RefSeq" id="WP_149612339.1">
    <property type="nucleotide sequence ID" value="NZ_VTUX01000007.1"/>
</dbReference>
<reference evidence="5 6" key="1">
    <citation type="submission" date="2019-09" db="EMBL/GenBank/DDBJ databases">
        <authorList>
            <person name="Chen X.-Y."/>
        </authorList>
    </citation>
    <scope>NUCLEOTIDE SEQUENCE [LARGE SCALE GENOMIC DNA]</scope>
    <source>
        <strain evidence="5 6">NY5</strain>
    </source>
</reference>
<evidence type="ECO:0000256" key="1">
    <source>
        <dbReference type="ARBA" id="ARBA00007274"/>
    </source>
</evidence>
<dbReference type="InterPro" id="IPR001451">
    <property type="entry name" value="Hexapep"/>
</dbReference>
<gene>
    <name evidence="5" type="ORF">F0M18_15390</name>
</gene>
<dbReference type="InterPro" id="IPR011004">
    <property type="entry name" value="Trimer_LpxA-like_sf"/>
</dbReference>
<organism evidence="5 6">
    <name type="scientific">Pseudohalioglobus sediminis</name>
    <dbReference type="NCBI Taxonomy" id="2606449"/>
    <lineage>
        <taxon>Bacteria</taxon>
        <taxon>Pseudomonadati</taxon>
        <taxon>Pseudomonadota</taxon>
        <taxon>Gammaproteobacteria</taxon>
        <taxon>Cellvibrionales</taxon>
        <taxon>Halieaceae</taxon>
        <taxon>Pseudohalioglobus</taxon>
    </lineage>
</organism>
<dbReference type="InterPro" id="IPR018357">
    <property type="entry name" value="Hexapep_transf_CS"/>
</dbReference>
<evidence type="ECO:0000313" key="6">
    <source>
        <dbReference type="Proteomes" id="UP000323708"/>
    </source>
</evidence>
<evidence type="ECO:0000256" key="2">
    <source>
        <dbReference type="ARBA" id="ARBA00022679"/>
    </source>
</evidence>
<dbReference type="AlphaFoldDB" id="A0A5B0WRQ2"/>
<dbReference type="EMBL" id="VTUX01000007">
    <property type="protein sequence ID" value="KAA1189730.1"/>
    <property type="molecule type" value="Genomic_DNA"/>
</dbReference>
<keyword evidence="6" id="KW-1185">Reference proteome</keyword>
<protein>
    <submittedName>
        <fullName evidence="5">Acyltransferase</fullName>
    </submittedName>
</protein>
<dbReference type="InterPro" id="IPR051159">
    <property type="entry name" value="Hexapeptide_acetyltransf"/>
</dbReference>
<comment type="similarity">
    <text evidence="1">Belongs to the transferase hexapeptide repeat family.</text>
</comment>
<dbReference type="Gene3D" id="2.160.10.10">
    <property type="entry name" value="Hexapeptide repeat proteins"/>
    <property type="match status" value="1"/>
</dbReference>
<dbReference type="PROSITE" id="PS00101">
    <property type="entry name" value="HEXAPEP_TRANSFERASES"/>
    <property type="match status" value="1"/>
</dbReference>
<name>A0A5B0WRQ2_9GAMM</name>
<keyword evidence="4 5" id="KW-0012">Acyltransferase</keyword>
<evidence type="ECO:0000256" key="4">
    <source>
        <dbReference type="ARBA" id="ARBA00023315"/>
    </source>
</evidence>
<accession>A0A5B0WRQ2</accession>
<dbReference type="Pfam" id="PF00132">
    <property type="entry name" value="Hexapep"/>
    <property type="match status" value="1"/>
</dbReference>
<dbReference type="CDD" id="cd04647">
    <property type="entry name" value="LbH_MAT_like"/>
    <property type="match status" value="1"/>
</dbReference>
<sequence>MRQDLRPWWLKKLYLRFRHWYAEYYLRPECESLGPYHTIMKPWYVNISGNNIRIGRSFTAIGEPMHQVEIGVWGREQGQGRVEIGDCVLMSPGSRISASDEVVIGDGTMFANGAYVTDSDWHMIYDRTERDPRATPVHIGRNVWLGDGSCVLKGVTIGENSVVAARAVVTRDVPANVVVAGNPAKVVKELDPERGFVTRMDYFADPEELERFFDAINAEVLAGNSFWRWLWSVVYPPSKRRR</sequence>
<keyword evidence="2 5" id="KW-0808">Transferase</keyword>
<evidence type="ECO:0000313" key="5">
    <source>
        <dbReference type="EMBL" id="KAA1189730.1"/>
    </source>
</evidence>
<dbReference type="PANTHER" id="PTHR23416:SF23">
    <property type="entry name" value="ACETYLTRANSFERASE C18B11.09C-RELATED"/>
    <property type="match status" value="1"/>
</dbReference>
<dbReference type="PANTHER" id="PTHR23416">
    <property type="entry name" value="SIALIC ACID SYNTHASE-RELATED"/>
    <property type="match status" value="1"/>
</dbReference>
<dbReference type="GO" id="GO:0005829">
    <property type="term" value="C:cytosol"/>
    <property type="evidence" value="ECO:0007669"/>
    <property type="project" value="TreeGrafter"/>
</dbReference>
<proteinExistence type="inferred from homology"/>
<dbReference type="GO" id="GO:0008374">
    <property type="term" value="F:O-acyltransferase activity"/>
    <property type="evidence" value="ECO:0007669"/>
    <property type="project" value="TreeGrafter"/>
</dbReference>
<keyword evidence="3" id="KW-0677">Repeat</keyword>
<comment type="caution">
    <text evidence="5">The sequence shown here is derived from an EMBL/GenBank/DDBJ whole genome shotgun (WGS) entry which is preliminary data.</text>
</comment>
<dbReference type="Proteomes" id="UP000323708">
    <property type="component" value="Unassembled WGS sequence"/>
</dbReference>
<evidence type="ECO:0000256" key="3">
    <source>
        <dbReference type="ARBA" id="ARBA00022737"/>
    </source>
</evidence>
<dbReference type="SUPFAM" id="SSF51161">
    <property type="entry name" value="Trimeric LpxA-like enzymes"/>
    <property type="match status" value="1"/>
</dbReference>